<evidence type="ECO:0000256" key="6">
    <source>
        <dbReference type="SAM" id="MobiDB-lite"/>
    </source>
</evidence>
<dbReference type="PANTHER" id="PTHR33885">
    <property type="entry name" value="PHAGE SHOCK PROTEIN C"/>
    <property type="match status" value="1"/>
</dbReference>
<evidence type="ECO:0000256" key="5">
    <source>
        <dbReference type="ARBA" id="ARBA00023136"/>
    </source>
</evidence>
<dbReference type="PANTHER" id="PTHR33885:SF3">
    <property type="entry name" value="PHAGE SHOCK PROTEIN C"/>
    <property type="match status" value="1"/>
</dbReference>
<sequence length="472" mass="47848">MSNPSFPEQLQELWRTRPVRLPSRGPLAGVAAGIGHRYGVDPVLVRVAFAVSTIFGGVGIVLYLACWLLLPRAGDQASAAESLVGRGHSSESGTRTVVLAVALVIAMSTLGPVGVGLGGSGLVSLALMLGGLWLLHQRRPVPPPLPAGVVPDAFAAPPASGYPGTGYPSWFGGYTAPGAYATLPKTYEPTPGFKATPPAPPAPEAGAPAAPDPAPRVDDAVGHGGAATPDAPSAPEAPSTPASPFGPEPTPPSWDPLGVAPFAWDLPEPTPPPPPAVPAPPKSRLTSTVLGIAILVTVAAWAVGAATGTQWLSAGQLGAVALAVIGVGLVVGAFLRRGYGLLVVTGPLIGFVVLASLIGPVDWNSQNVGTRTWQFTSADQLESRYSGQVGDFTLDLGGVTLTKDRTVDIDLGVGSFTVLVPPNMDVRNHCSMALGDVMCLPEGIDGGADGIGGPVLTLNLTGKVGDLTVDRG</sequence>
<feature type="compositionally biased region" description="Pro residues" evidence="6">
    <location>
        <begin position="268"/>
        <end position="281"/>
    </location>
</feature>
<feature type="transmembrane region" description="Helical" evidence="7">
    <location>
        <begin position="47"/>
        <end position="71"/>
    </location>
</feature>
<evidence type="ECO:0000256" key="3">
    <source>
        <dbReference type="ARBA" id="ARBA00022692"/>
    </source>
</evidence>
<feature type="region of interest" description="Disordered" evidence="6">
    <location>
        <begin position="189"/>
        <end position="281"/>
    </location>
</feature>
<gene>
    <name evidence="9" type="ORF">SAMN05444580_12340</name>
</gene>
<keyword evidence="2" id="KW-1003">Cell membrane</keyword>
<evidence type="ECO:0000313" key="10">
    <source>
        <dbReference type="Proteomes" id="UP000199417"/>
    </source>
</evidence>
<keyword evidence="10" id="KW-1185">Reference proteome</keyword>
<feature type="transmembrane region" description="Helical" evidence="7">
    <location>
        <begin position="314"/>
        <end position="334"/>
    </location>
</feature>
<evidence type="ECO:0000259" key="8">
    <source>
        <dbReference type="Pfam" id="PF04024"/>
    </source>
</evidence>
<evidence type="ECO:0000256" key="4">
    <source>
        <dbReference type="ARBA" id="ARBA00022989"/>
    </source>
</evidence>
<evidence type="ECO:0000256" key="1">
    <source>
        <dbReference type="ARBA" id="ARBA00004162"/>
    </source>
</evidence>
<name>A0A1G7EBW8_9NOCA</name>
<feature type="transmembrane region" description="Helical" evidence="7">
    <location>
        <begin position="341"/>
        <end position="361"/>
    </location>
</feature>
<evidence type="ECO:0000256" key="7">
    <source>
        <dbReference type="SAM" id="Phobius"/>
    </source>
</evidence>
<dbReference type="RefSeq" id="WP_072843751.1">
    <property type="nucleotide sequence ID" value="NZ_FNAB01000023.1"/>
</dbReference>
<keyword evidence="5 7" id="KW-0472">Membrane</keyword>
<keyword evidence="4 7" id="KW-1133">Transmembrane helix</keyword>
<dbReference type="GO" id="GO:0005886">
    <property type="term" value="C:plasma membrane"/>
    <property type="evidence" value="ECO:0007669"/>
    <property type="project" value="UniProtKB-SubCell"/>
</dbReference>
<feature type="compositionally biased region" description="Low complexity" evidence="6">
    <location>
        <begin position="226"/>
        <end position="243"/>
    </location>
</feature>
<dbReference type="STRING" id="168276.SAMN05444580_12340"/>
<dbReference type="Proteomes" id="UP000199417">
    <property type="component" value="Unassembled WGS sequence"/>
</dbReference>
<evidence type="ECO:0000313" key="9">
    <source>
        <dbReference type="EMBL" id="SDE61214.1"/>
    </source>
</evidence>
<evidence type="ECO:0000256" key="2">
    <source>
        <dbReference type="ARBA" id="ARBA00022475"/>
    </source>
</evidence>
<feature type="transmembrane region" description="Helical" evidence="7">
    <location>
        <begin position="289"/>
        <end position="308"/>
    </location>
</feature>
<feature type="domain" description="Phage shock protein PspC N-terminal" evidence="8">
    <location>
        <begin position="17"/>
        <end position="72"/>
    </location>
</feature>
<comment type="subcellular location">
    <subcellularLocation>
        <location evidence="1">Cell membrane</location>
        <topology evidence="1">Single-pass membrane protein</topology>
    </subcellularLocation>
</comment>
<reference evidence="9 10" key="1">
    <citation type="submission" date="2016-10" db="EMBL/GenBank/DDBJ databases">
        <authorList>
            <person name="de Groot N.N."/>
        </authorList>
    </citation>
    <scope>NUCLEOTIDE SEQUENCE [LARGE SCALE GENOMIC DNA]</scope>
    <source>
        <strain evidence="9 10">JCM 11308</strain>
    </source>
</reference>
<feature type="compositionally biased region" description="Pro residues" evidence="6">
    <location>
        <begin position="244"/>
        <end position="254"/>
    </location>
</feature>
<proteinExistence type="predicted"/>
<dbReference type="EMBL" id="FNAB01000023">
    <property type="protein sequence ID" value="SDE61214.1"/>
    <property type="molecule type" value="Genomic_DNA"/>
</dbReference>
<dbReference type="AlphaFoldDB" id="A0A1G7EBW8"/>
<protein>
    <submittedName>
        <fullName evidence="9">Phage shock protein PspC (Stress-responsive transcriptional regulator)</fullName>
    </submittedName>
</protein>
<accession>A0A1G7EBW8</accession>
<keyword evidence="3 7" id="KW-0812">Transmembrane</keyword>
<dbReference type="InterPro" id="IPR007168">
    <property type="entry name" value="Phageshock_PspC_N"/>
</dbReference>
<dbReference type="Pfam" id="PF04024">
    <property type="entry name" value="PspC"/>
    <property type="match status" value="1"/>
</dbReference>
<feature type="transmembrane region" description="Helical" evidence="7">
    <location>
        <begin position="92"/>
        <end position="111"/>
    </location>
</feature>
<organism evidence="9 10">
    <name type="scientific">Rhodococcus tukisamuensis</name>
    <dbReference type="NCBI Taxonomy" id="168276"/>
    <lineage>
        <taxon>Bacteria</taxon>
        <taxon>Bacillati</taxon>
        <taxon>Actinomycetota</taxon>
        <taxon>Actinomycetes</taxon>
        <taxon>Mycobacteriales</taxon>
        <taxon>Nocardiaceae</taxon>
        <taxon>Rhodococcus</taxon>
    </lineage>
</organism>
<dbReference type="InterPro" id="IPR052027">
    <property type="entry name" value="PspC"/>
</dbReference>